<dbReference type="Proteomes" id="UP000886998">
    <property type="component" value="Unassembled WGS sequence"/>
</dbReference>
<dbReference type="AlphaFoldDB" id="A0A8X6X660"/>
<keyword evidence="3" id="KW-1185">Reference proteome</keyword>
<feature type="compositionally biased region" description="Polar residues" evidence="1">
    <location>
        <begin position="9"/>
        <end position="23"/>
    </location>
</feature>
<feature type="region of interest" description="Disordered" evidence="1">
    <location>
        <begin position="1"/>
        <end position="52"/>
    </location>
</feature>
<protein>
    <submittedName>
        <fullName evidence="2">Uncharacterized protein</fullName>
    </submittedName>
</protein>
<evidence type="ECO:0000313" key="2">
    <source>
        <dbReference type="EMBL" id="GFY46960.1"/>
    </source>
</evidence>
<gene>
    <name evidence="2" type="ORF">TNIN_353351</name>
</gene>
<name>A0A8X6X660_9ARAC</name>
<evidence type="ECO:0000256" key="1">
    <source>
        <dbReference type="SAM" id="MobiDB-lite"/>
    </source>
</evidence>
<accession>A0A8X6X660</accession>
<proteinExistence type="predicted"/>
<reference evidence="2" key="1">
    <citation type="submission" date="2020-08" db="EMBL/GenBank/DDBJ databases">
        <title>Multicomponent nature underlies the extraordinary mechanical properties of spider dragline silk.</title>
        <authorList>
            <person name="Kono N."/>
            <person name="Nakamura H."/>
            <person name="Mori M."/>
            <person name="Yoshida Y."/>
            <person name="Ohtoshi R."/>
            <person name="Malay A.D."/>
            <person name="Moran D.A.P."/>
            <person name="Tomita M."/>
            <person name="Numata K."/>
            <person name="Arakawa K."/>
        </authorList>
    </citation>
    <scope>NUCLEOTIDE SEQUENCE</scope>
</reference>
<sequence>MRRLERLKSVTSRSPDHSLQTSPYFDGQTGKSPPPGDDAITGDMTTPSFPRRHASLHSSFLGQRETSIIPVTGSRIFSSTRCHLL</sequence>
<evidence type="ECO:0000313" key="3">
    <source>
        <dbReference type="Proteomes" id="UP000886998"/>
    </source>
</evidence>
<dbReference type="EMBL" id="BMAV01005687">
    <property type="protein sequence ID" value="GFY46960.1"/>
    <property type="molecule type" value="Genomic_DNA"/>
</dbReference>
<organism evidence="2 3">
    <name type="scientific">Trichonephila inaurata madagascariensis</name>
    <dbReference type="NCBI Taxonomy" id="2747483"/>
    <lineage>
        <taxon>Eukaryota</taxon>
        <taxon>Metazoa</taxon>
        <taxon>Ecdysozoa</taxon>
        <taxon>Arthropoda</taxon>
        <taxon>Chelicerata</taxon>
        <taxon>Arachnida</taxon>
        <taxon>Araneae</taxon>
        <taxon>Araneomorphae</taxon>
        <taxon>Entelegynae</taxon>
        <taxon>Araneoidea</taxon>
        <taxon>Nephilidae</taxon>
        <taxon>Trichonephila</taxon>
        <taxon>Trichonephila inaurata</taxon>
    </lineage>
</organism>
<comment type="caution">
    <text evidence="2">The sequence shown here is derived from an EMBL/GenBank/DDBJ whole genome shotgun (WGS) entry which is preliminary data.</text>
</comment>